<dbReference type="RefSeq" id="WP_038584010.1">
    <property type="nucleotide sequence ID" value="NZ_HG938353.1"/>
</dbReference>
<gene>
    <name evidence="1" type="ORF">RG540_CH03640</name>
</gene>
<dbReference type="AlphaFoldDB" id="A0A068SLG4"/>
<organism evidence="1 2">
    <name type="scientific">Neorhizobium galegae bv. orientalis str. HAMBI 540</name>
    <dbReference type="NCBI Taxonomy" id="1028800"/>
    <lineage>
        <taxon>Bacteria</taxon>
        <taxon>Pseudomonadati</taxon>
        <taxon>Pseudomonadota</taxon>
        <taxon>Alphaproteobacteria</taxon>
        <taxon>Hyphomicrobiales</taxon>
        <taxon>Rhizobiaceae</taxon>
        <taxon>Rhizobium/Agrobacterium group</taxon>
        <taxon>Neorhizobium</taxon>
    </lineage>
</organism>
<proteinExistence type="predicted"/>
<protein>
    <submittedName>
        <fullName evidence="1">Uncharacterized protein</fullName>
    </submittedName>
</protein>
<dbReference type="PATRIC" id="fig|1028800.3.peg.365"/>
<accession>A0A068SLG4</accession>
<evidence type="ECO:0000313" key="2">
    <source>
        <dbReference type="Proteomes" id="UP000028181"/>
    </source>
</evidence>
<dbReference type="Proteomes" id="UP000028181">
    <property type="component" value="Chromosome I"/>
</dbReference>
<keyword evidence="2" id="KW-1185">Reference proteome</keyword>
<evidence type="ECO:0000313" key="1">
    <source>
        <dbReference type="EMBL" id="CDN46556.1"/>
    </source>
</evidence>
<name>A0A068SLG4_NEOGA</name>
<dbReference type="GeneID" id="24256028"/>
<sequence length="91" mass="10133">MTKEMSIEGVFHHVQAIIEQGRVPEFLDACKAQGFEKLNGPDGLIAFTRQFIGVASSVDQLPTFSDAMSDRFKAHINKSLQTELSYLDECP</sequence>
<dbReference type="OrthoDB" id="9933474at2"/>
<dbReference type="EMBL" id="HG938353">
    <property type="protein sequence ID" value="CDN46556.1"/>
    <property type="molecule type" value="Genomic_DNA"/>
</dbReference>
<dbReference type="HOGENOM" id="CLU_2423911_0_0_5"/>
<reference evidence="2" key="1">
    <citation type="journal article" date="2014" name="BMC Genomics">
        <title>Genome sequencing of two Neorhizobium galegae strains reveals a noeT gene responsible for the unusual acetylation of the nodulation factors.</title>
        <authorList>
            <person name="Osterman J."/>
            <person name="Marsh J."/>
            <person name="Laine P.K."/>
            <person name="Zeng Z."/>
            <person name="Alatalo E."/>
            <person name="Sullivan J.T."/>
            <person name="Young J.P."/>
            <person name="Thomas-Oates J."/>
            <person name="Paulin L."/>
            <person name="Lindstrom K."/>
        </authorList>
    </citation>
    <scope>NUCLEOTIDE SEQUENCE [LARGE SCALE GENOMIC DNA]</scope>
    <source>
        <strain evidence="2">HAMBI 540</strain>
    </source>
</reference>
<dbReference type="KEGG" id="ngg:RG540_CH03640"/>